<evidence type="ECO:0000256" key="1">
    <source>
        <dbReference type="SAM" id="MobiDB-lite"/>
    </source>
</evidence>
<dbReference type="AlphaFoldDB" id="A0AAD5JUW5"/>
<feature type="transmembrane region" description="Helical" evidence="2">
    <location>
        <begin position="104"/>
        <end position="126"/>
    </location>
</feature>
<feature type="compositionally biased region" description="Basic residues" evidence="1">
    <location>
        <begin position="278"/>
        <end position="296"/>
    </location>
</feature>
<feature type="region of interest" description="Disordered" evidence="1">
    <location>
        <begin position="241"/>
        <end position="342"/>
    </location>
</feature>
<keyword evidence="2" id="KW-0472">Membrane</keyword>
<feature type="transmembrane region" description="Helical" evidence="2">
    <location>
        <begin position="34"/>
        <end position="56"/>
    </location>
</feature>
<proteinExistence type="predicted"/>
<keyword evidence="2" id="KW-0812">Transmembrane</keyword>
<accession>A0AAD5JUW5</accession>
<gene>
    <name evidence="3" type="ORF">BDA99DRAFT_518043</name>
</gene>
<dbReference type="EMBL" id="JAIXMP010000023">
    <property type="protein sequence ID" value="KAI9255163.1"/>
    <property type="molecule type" value="Genomic_DNA"/>
</dbReference>
<sequence>MDPINWRAPHIKNKFVHTKHQALRKCCGCIHLRVGATLSCLVWIGLSLYFAILSFQEKSPFFSHMAAAPLYVFAVASIILTIVGFIGLLVLFRNRWEYIRLYSRIVWTALFIFLIDGLANACYFITQRGDFMNWCIDSTGTYLEGQVSLATNGATNEFNYVGDDYYNCQRLYQDECKFGLISIFLMIVLYVYWGLCIYSFSHKQGISNMEMASRLEFGMNNPRRLMTAGPGMAMPPPLTAGPIGRAAGPGRSNVIVLNNEPPSSATKNNSEKDDNNNRKKKTRHFSLRSLRKKPYRKNSIQYQLQSGKLKRKSVPDDLLYSQMDSQDAHKNQRRRSSPENYY</sequence>
<reference evidence="3" key="2">
    <citation type="submission" date="2023-02" db="EMBL/GenBank/DDBJ databases">
        <authorList>
            <consortium name="DOE Joint Genome Institute"/>
            <person name="Mondo S.J."/>
            <person name="Chang Y."/>
            <person name="Wang Y."/>
            <person name="Ahrendt S."/>
            <person name="Andreopoulos W."/>
            <person name="Barry K."/>
            <person name="Beard J."/>
            <person name="Benny G.L."/>
            <person name="Blankenship S."/>
            <person name="Bonito G."/>
            <person name="Cuomo C."/>
            <person name="Desiro A."/>
            <person name="Gervers K.A."/>
            <person name="Hundley H."/>
            <person name="Kuo A."/>
            <person name="LaButti K."/>
            <person name="Lang B.F."/>
            <person name="Lipzen A."/>
            <person name="O'Donnell K."/>
            <person name="Pangilinan J."/>
            <person name="Reynolds N."/>
            <person name="Sandor L."/>
            <person name="Smith M.W."/>
            <person name="Tsang A."/>
            <person name="Grigoriev I.V."/>
            <person name="Stajich J.E."/>
            <person name="Spatafora J.W."/>
        </authorList>
    </citation>
    <scope>NUCLEOTIDE SEQUENCE</scope>
    <source>
        <strain evidence="3">RSA 2281</strain>
    </source>
</reference>
<dbReference type="Proteomes" id="UP001209540">
    <property type="component" value="Unassembled WGS sequence"/>
</dbReference>
<reference evidence="3" key="1">
    <citation type="journal article" date="2022" name="IScience">
        <title>Evolution of zygomycete secretomes and the origins of terrestrial fungal ecologies.</title>
        <authorList>
            <person name="Chang Y."/>
            <person name="Wang Y."/>
            <person name="Mondo S."/>
            <person name="Ahrendt S."/>
            <person name="Andreopoulos W."/>
            <person name="Barry K."/>
            <person name="Beard J."/>
            <person name="Benny G.L."/>
            <person name="Blankenship S."/>
            <person name="Bonito G."/>
            <person name="Cuomo C."/>
            <person name="Desiro A."/>
            <person name="Gervers K.A."/>
            <person name="Hundley H."/>
            <person name="Kuo A."/>
            <person name="LaButti K."/>
            <person name="Lang B.F."/>
            <person name="Lipzen A."/>
            <person name="O'Donnell K."/>
            <person name="Pangilinan J."/>
            <person name="Reynolds N."/>
            <person name="Sandor L."/>
            <person name="Smith M.E."/>
            <person name="Tsang A."/>
            <person name="Grigoriev I.V."/>
            <person name="Stajich J.E."/>
            <person name="Spatafora J.W."/>
        </authorList>
    </citation>
    <scope>NUCLEOTIDE SEQUENCE</scope>
    <source>
        <strain evidence="3">RSA 2281</strain>
    </source>
</reference>
<evidence type="ECO:0000313" key="3">
    <source>
        <dbReference type="EMBL" id="KAI9255163.1"/>
    </source>
</evidence>
<comment type="caution">
    <text evidence="3">The sequence shown here is derived from an EMBL/GenBank/DDBJ whole genome shotgun (WGS) entry which is preliminary data.</text>
</comment>
<protein>
    <submittedName>
        <fullName evidence="3">Uncharacterized protein</fullName>
    </submittedName>
</protein>
<keyword evidence="4" id="KW-1185">Reference proteome</keyword>
<name>A0AAD5JUW5_9FUNG</name>
<feature type="compositionally biased region" description="Low complexity" evidence="1">
    <location>
        <begin position="241"/>
        <end position="251"/>
    </location>
</feature>
<evidence type="ECO:0000256" key="2">
    <source>
        <dbReference type="SAM" id="Phobius"/>
    </source>
</evidence>
<keyword evidence="2" id="KW-1133">Transmembrane helix</keyword>
<feature type="transmembrane region" description="Helical" evidence="2">
    <location>
        <begin position="180"/>
        <end position="201"/>
    </location>
</feature>
<organism evidence="3 4">
    <name type="scientific">Phascolomyces articulosus</name>
    <dbReference type="NCBI Taxonomy" id="60185"/>
    <lineage>
        <taxon>Eukaryota</taxon>
        <taxon>Fungi</taxon>
        <taxon>Fungi incertae sedis</taxon>
        <taxon>Mucoromycota</taxon>
        <taxon>Mucoromycotina</taxon>
        <taxon>Mucoromycetes</taxon>
        <taxon>Mucorales</taxon>
        <taxon>Lichtheimiaceae</taxon>
        <taxon>Phascolomyces</taxon>
    </lineage>
</organism>
<evidence type="ECO:0000313" key="4">
    <source>
        <dbReference type="Proteomes" id="UP001209540"/>
    </source>
</evidence>
<feature type="transmembrane region" description="Helical" evidence="2">
    <location>
        <begin position="68"/>
        <end position="92"/>
    </location>
</feature>